<dbReference type="Pfam" id="PF00106">
    <property type="entry name" value="adh_short"/>
    <property type="match status" value="1"/>
</dbReference>
<name>A0A9W8YPZ9_9PEZI</name>
<dbReference type="Gene3D" id="3.40.50.720">
    <property type="entry name" value="NAD(P)-binding Rossmann-like Domain"/>
    <property type="match status" value="1"/>
</dbReference>
<evidence type="ECO:0000313" key="6">
    <source>
        <dbReference type="Proteomes" id="UP001140453"/>
    </source>
</evidence>
<dbReference type="PRINTS" id="PR00081">
    <property type="entry name" value="GDHRDH"/>
</dbReference>
<dbReference type="PROSITE" id="PS00061">
    <property type="entry name" value="ADH_SHORT"/>
    <property type="match status" value="1"/>
</dbReference>
<dbReference type="OrthoDB" id="5296at2759"/>
<comment type="caution">
    <text evidence="5">The sequence shown here is derived from an EMBL/GenBank/DDBJ whole genome shotgun (WGS) entry which is preliminary data.</text>
</comment>
<keyword evidence="6" id="KW-1185">Reference proteome</keyword>
<feature type="region of interest" description="Disordered" evidence="4">
    <location>
        <begin position="1"/>
        <end position="20"/>
    </location>
</feature>
<comment type="similarity">
    <text evidence="1">Belongs to the short-chain dehydrogenases/reductases (SDR) family.</text>
</comment>
<keyword evidence="2" id="KW-0521">NADP</keyword>
<dbReference type="EMBL" id="JAPEVB010000005">
    <property type="protein sequence ID" value="KAJ4387805.1"/>
    <property type="molecule type" value="Genomic_DNA"/>
</dbReference>
<evidence type="ECO:0000256" key="1">
    <source>
        <dbReference type="ARBA" id="ARBA00006484"/>
    </source>
</evidence>
<dbReference type="SUPFAM" id="SSF51735">
    <property type="entry name" value="NAD(P)-binding Rossmann-fold domains"/>
    <property type="match status" value="1"/>
</dbReference>
<dbReference type="AlphaFoldDB" id="A0A9W8YPZ9"/>
<organism evidence="5 6">
    <name type="scientific">Gnomoniopsis smithogilvyi</name>
    <dbReference type="NCBI Taxonomy" id="1191159"/>
    <lineage>
        <taxon>Eukaryota</taxon>
        <taxon>Fungi</taxon>
        <taxon>Dikarya</taxon>
        <taxon>Ascomycota</taxon>
        <taxon>Pezizomycotina</taxon>
        <taxon>Sordariomycetes</taxon>
        <taxon>Sordariomycetidae</taxon>
        <taxon>Diaporthales</taxon>
        <taxon>Gnomoniaceae</taxon>
        <taxon>Gnomoniopsis</taxon>
    </lineage>
</organism>
<evidence type="ECO:0000256" key="3">
    <source>
        <dbReference type="ARBA" id="ARBA00023002"/>
    </source>
</evidence>
<dbReference type="InterPro" id="IPR020904">
    <property type="entry name" value="Sc_DH/Rdtase_CS"/>
</dbReference>
<evidence type="ECO:0000256" key="4">
    <source>
        <dbReference type="SAM" id="MobiDB-lite"/>
    </source>
</evidence>
<dbReference type="InterPro" id="IPR002347">
    <property type="entry name" value="SDR_fam"/>
</dbReference>
<dbReference type="GO" id="GO:0005737">
    <property type="term" value="C:cytoplasm"/>
    <property type="evidence" value="ECO:0007669"/>
    <property type="project" value="TreeGrafter"/>
</dbReference>
<protein>
    <recommendedName>
        <fullName evidence="7">NAD(P)-binding protein</fullName>
    </recommendedName>
</protein>
<dbReference type="PANTHER" id="PTHR44229:SF4">
    <property type="entry name" value="15-HYDROXYPROSTAGLANDIN DEHYDROGENASE [NAD(+)]"/>
    <property type="match status" value="1"/>
</dbReference>
<dbReference type="Proteomes" id="UP001140453">
    <property type="component" value="Unassembled WGS sequence"/>
</dbReference>
<dbReference type="PANTHER" id="PTHR44229">
    <property type="entry name" value="15-HYDROXYPROSTAGLANDIN DEHYDROGENASE [NAD(+)]"/>
    <property type="match status" value="1"/>
</dbReference>
<proteinExistence type="inferred from homology"/>
<dbReference type="GO" id="GO:0016616">
    <property type="term" value="F:oxidoreductase activity, acting on the CH-OH group of donors, NAD or NADP as acceptor"/>
    <property type="evidence" value="ECO:0007669"/>
    <property type="project" value="TreeGrafter"/>
</dbReference>
<dbReference type="InterPro" id="IPR036291">
    <property type="entry name" value="NAD(P)-bd_dom_sf"/>
</dbReference>
<gene>
    <name evidence="5" type="ORF">N0V93_008407</name>
</gene>
<accession>A0A9W8YPZ9</accession>
<reference evidence="5" key="1">
    <citation type="submission" date="2022-10" db="EMBL/GenBank/DDBJ databases">
        <title>Tapping the CABI collections for fungal endophytes: first genome assemblies for Collariella, Neodidymelliopsis, Ascochyta clinopodiicola, Didymella pomorum, Didymosphaeria variabile, Neocosmospora piperis and Neocucurbitaria cava.</title>
        <authorList>
            <person name="Hill R."/>
        </authorList>
    </citation>
    <scope>NUCLEOTIDE SEQUENCE</scope>
    <source>
        <strain evidence="5">IMI 355082</strain>
    </source>
</reference>
<evidence type="ECO:0008006" key="7">
    <source>
        <dbReference type="Google" id="ProtNLM"/>
    </source>
</evidence>
<sequence length="313" mass="33814">MKSSLRSSDTRDKSGIHTATHTMASDKTVGDFSVKGKILLITGGGSGIGLSFARLFHTHGGRVLIGDVKLTSAAEDFIHTTEVDSPGSVIFRTCDVTDWKSLHSLISASVLEFGEAPDVYCPCAGIFEPPWSNFWDDTEDDGYATIKINTEHPIKLTRLAFRALLGAEKKGVVMHVASAAGLIGSWGCALYCASKHAIVGLCKSLGHADGSEGVKVVCICPGIVKTPLWEDREDDRAKDYKYGQEGSPTITPDEVAEAMLRLVEEGKYGGGTVLHKNFSGEKIVFEGGQSLYDVERPKTTLDNERGKKWDVTM</sequence>
<keyword evidence="3" id="KW-0560">Oxidoreductase</keyword>
<evidence type="ECO:0000313" key="5">
    <source>
        <dbReference type="EMBL" id="KAJ4387805.1"/>
    </source>
</evidence>
<evidence type="ECO:0000256" key="2">
    <source>
        <dbReference type="ARBA" id="ARBA00022857"/>
    </source>
</evidence>